<proteinExistence type="predicted"/>
<dbReference type="RefSeq" id="WP_380801378.1">
    <property type="nucleotide sequence ID" value="NZ_JBHUIV010000010.1"/>
</dbReference>
<evidence type="ECO:0000313" key="2">
    <source>
        <dbReference type="Proteomes" id="UP001597414"/>
    </source>
</evidence>
<comment type="caution">
    <text evidence="1">The sequence shown here is derived from an EMBL/GenBank/DDBJ whole genome shotgun (WGS) entry which is preliminary data.</text>
</comment>
<sequence length="67" mass="7694">MDFEIDILLFNNAGIIQGGYFWEIAPEHIHKTIAVNTLALMHITKEILPGMKERKWISSVNRKNKGT</sequence>
<organism evidence="1 2">
    <name type="scientific">Shivajiella indica</name>
    <dbReference type="NCBI Taxonomy" id="872115"/>
    <lineage>
        <taxon>Bacteria</taxon>
        <taxon>Pseudomonadati</taxon>
        <taxon>Bacteroidota</taxon>
        <taxon>Cytophagia</taxon>
        <taxon>Cytophagales</taxon>
        <taxon>Cyclobacteriaceae</taxon>
        <taxon>Shivajiella</taxon>
    </lineage>
</organism>
<dbReference type="Gene3D" id="3.40.50.720">
    <property type="entry name" value="NAD(P)-binding Rossmann-like Domain"/>
    <property type="match status" value="1"/>
</dbReference>
<evidence type="ECO:0000313" key="1">
    <source>
        <dbReference type="EMBL" id="MFD2200775.1"/>
    </source>
</evidence>
<reference evidence="2" key="1">
    <citation type="journal article" date="2019" name="Int. J. Syst. Evol. Microbiol.">
        <title>The Global Catalogue of Microorganisms (GCM) 10K type strain sequencing project: providing services to taxonomists for standard genome sequencing and annotation.</title>
        <authorList>
            <consortium name="The Broad Institute Genomics Platform"/>
            <consortium name="The Broad Institute Genome Sequencing Center for Infectious Disease"/>
            <person name="Wu L."/>
            <person name="Ma J."/>
        </authorList>
    </citation>
    <scope>NUCLEOTIDE SEQUENCE [LARGE SCALE GENOMIC DNA]</scope>
    <source>
        <strain evidence="2">KCTC 19812</strain>
    </source>
</reference>
<accession>A0ABW5B5B7</accession>
<gene>
    <name evidence="1" type="ORF">ACFSKV_04305</name>
</gene>
<dbReference type="Proteomes" id="UP001597414">
    <property type="component" value="Unassembled WGS sequence"/>
</dbReference>
<keyword evidence="2" id="KW-1185">Reference proteome</keyword>
<protein>
    <submittedName>
        <fullName evidence="1">SDR family NAD(P)-dependent oxidoreductase</fullName>
    </submittedName>
</protein>
<dbReference type="InterPro" id="IPR036291">
    <property type="entry name" value="NAD(P)-bd_dom_sf"/>
</dbReference>
<dbReference type="SUPFAM" id="SSF51735">
    <property type="entry name" value="NAD(P)-binding Rossmann-fold domains"/>
    <property type="match status" value="1"/>
</dbReference>
<dbReference type="EMBL" id="JBHUIV010000010">
    <property type="protein sequence ID" value="MFD2200775.1"/>
    <property type="molecule type" value="Genomic_DNA"/>
</dbReference>
<dbReference type="Pfam" id="PF00106">
    <property type="entry name" value="adh_short"/>
    <property type="match status" value="1"/>
</dbReference>
<dbReference type="InterPro" id="IPR002347">
    <property type="entry name" value="SDR_fam"/>
</dbReference>
<name>A0ABW5B5B7_9BACT</name>